<feature type="compositionally biased region" description="Low complexity" evidence="6">
    <location>
        <begin position="90"/>
        <end position="105"/>
    </location>
</feature>
<dbReference type="OrthoDB" id="1507364at2759"/>
<feature type="transmembrane region" description="Helical" evidence="7">
    <location>
        <begin position="287"/>
        <end position="310"/>
    </location>
</feature>
<dbReference type="FunFam" id="1.10.287.110:FF:000070">
    <property type="entry name" value="Endoplasmic reticulum protein, putative"/>
    <property type="match status" value="1"/>
</dbReference>
<keyword evidence="3" id="KW-0256">Endoplasmic reticulum</keyword>
<keyword evidence="4 7" id="KW-1133">Transmembrane helix</keyword>
<dbReference type="GO" id="GO:0005789">
    <property type="term" value="C:endoplasmic reticulum membrane"/>
    <property type="evidence" value="ECO:0007669"/>
    <property type="project" value="UniProtKB-SubCell"/>
</dbReference>
<evidence type="ECO:0000256" key="7">
    <source>
        <dbReference type="SAM" id="Phobius"/>
    </source>
</evidence>
<dbReference type="GO" id="GO:0071218">
    <property type="term" value="P:cellular response to misfolded protein"/>
    <property type="evidence" value="ECO:0007669"/>
    <property type="project" value="TreeGrafter"/>
</dbReference>
<evidence type="ECO:0000256" key="1">
    <source>
        <dbReference type="ARBA" id="ARBA00004389"/>
    </source>
</evidence>
<reference evidence="9" key="1">
    <citation type="journal article" date="2020" name="Nat. Commun.">
        <title>Large-scale genome sequencing of mycorrhizal fungi provides insights into the early evolution of symbiotic traits.</title>
        <authorList>
            <person name="Miyauchi S."/>
            <person name="Kiss E."/>
            <person name="Kuo A."/>
            <person name="Drula E."/>
            <person name="Kohler A."/>
            <person name="Sanchez-Garcia M."/>
            <person name="Morin E."/>
            <person name="Andreopoulos B."/>
            <person name="Barry K.W."/>
            <person name="Bonito G."/>
            <person name="Buee M."/>
            <person name="Carver A."/>
            <person name="Chen C."/>
            <person name="Cichocki N."/>
            <person name="Clum A."/>
            <person name="Culley D."/>
            <person name="Crous P.W."/>
            <person name="Fauchery L."/>
            <person name="Girlanda M."/>
            <person name="Hayes R.D."/>
            <person name="Keri Z."/>
            <person name="LaButti K."/>
            <person name="Lipzen A."/>
            <person name="Lombard V."/>
            <person name="Magnuson J."/>
            <person name="Maillard F."/>
            <person name="Murat C."/>
            <person name="Nolan M."/>
            <person name="Ohm R.A."/>
            <person name="Pangilinan J."/>
            <person name="Pereira M.F."/>
            <person name="Perotto S."/>
            <person name="Peter M."/>
            <person name="Pfister S."/>
            <person name="Riley R."/>
            <person name="Sitrit Y."/>
            <person name="Stielow J.B."/>
            <person name="Szollosi G."/>
            <person name="Zifcakova L."/>
            <person name="Stursova M."/>
            <person name="Spatafora J.W."/>
            <person name="Tedersoo L."/>
            <person name="Vaario L.M."/>
            <person name="Yamada A."/>
            <person name="Yan M."/>
            <person name="Wang P."/>
            <person name="Xu J."/>
            <person name="Bruns T."/>
            <person name="Baldrian P."/>
            <person name="Vilgalys R."/>
            <person name="Dunand C."/>
            <person name="Henrissat B."/>
            <person name="Grigoriev I.V."/>
            <person name="Hibbett D."/>
            <person name="Nagy L.G."/>
            <person name="Martin F.M."/>
        </authorList>
    </citation>
    <scope>NUCLEOTIDE SEQUENCE</scope>
    <source>
        <strain evidence="9">UH-Tt-Lm1</strain>
    </source>
</reference>
<organism evidence="9 10">
    <name type="scientific">Thelephora terrestris</name>
    <dbReference type="NCBI Taxonomy" id="56493"/>
    <lineage>
        <taxon>Eukaryota</taxon>
        <taxon>Fungi</taxon>
        <taxon>Dikarya</taxon>
        <taxon>Basidiomycota</taxon>
        <taxon>Agaricomycotina</taxon>
        <taxon>Agaricomycetes</taxon>
        <taxon>Thelephorales</taxon>
        <taxon>Thelephoraceae</taxon>
        <taxon>Thelephora</taxon>
    </lineage>
</organism>
<name>A0A9P6H474_9AGAM</name>
<keyword evidence="10" id="KW-1185">Reference proteome</keyword>
<dbReference type="Proteomes" id="UP000736335">
    <property type="component" value="Unassembled WGS sequence"/>
</dbReference>
<reference evidence="9" key="2">
    <citation type="submission" date="2020-11" db="EMBL/GenBank/DDBJ databases">
        <authorList>
            <consortium name="DOE Joint Genome Institute"/>
            <person name="Kuo A."/>
            <person name="Miyauchi S."/>
            <person name="Kiss E."/>
            <person name="Drula E."/>
            <person name="Kohler A."/>
            <person name="Sanchez-Garcia M."/>
            <person name="Andreopoulos B."/>
            <person name="Barry K.W."/>
            <person name="Bonito G."/>
            <person name="Buee M."/>
            <person name="Carver A."/>
            <person name="Chen C."/>
            <person name="Cichocki N."/>
            <person name="Clum A."/>
            <person name="Culley D."/>
            <person name="Crous P.W."/>
            <person name="Fauchery L."/>
            <person name="Girlanda M."/>
            <person name="Hayes R."/>
            <person name="Keri Z."/>
            <person name="Labutti K."/>
            <person name="Lipzen A."/>
            <person name="Lombard V."/>
            <person name="Magnuson J."/>
            <person name="Maillard F."/>
            <person name="Morin E."/>
            <person name="Murat C."/>
            <person name="Nolan M."/>
            <person name="Ohm R."/>
            <person name="Pangilinan J."/>
            <person name="Pereira M."/>
            <person name="Perotto S."/>
            <person name="Peter M."/>
            <person name="Riley R."/>
            <person name="Sitrit Y."/>
            <person name="Stielow B."/>
            <person name="Szollosi G."/>
            <person name="Zifcakova L."/>
            <person name="Stursova M."/>
            <person name="Spatafora J.W."/>
            <person name="Tedersoo L."/>
            <person name="Vaario L.-M."/>
            <person name="Yamada A."/>
            <person name="Yan M."/>
            <person name="Wang P."/>
            <person name="Xu J."/>
            <person name="Bruns T."/>
            <person name="Baldrian P."/>
            <person name="Vilgalys R."/>
            <person name="Henrissat B."/>
            <person name="Grigoriev I.V."/>
            <person name="Hibbett D."/>
            <person name="Nagy L.G."/>
            <person name="Martin F.M."/>
        </authorList>
    </citation>
    <scope>NUCLEOTIDE SEQUENCE</scope>
    <source>
        <strain evidence="9">UH-Tt-Lm1</strain>
    </source>
</reference>
<dbReference type="SUPFAM" id="SSF46565">
    <property type="entry name" value="Chaperone J-domain"/>
    <property type="match status" value="1"/>
</dbReference>
<sequence length="434" mass="47479">MEGNKDEALRCLSIAQKHRISGNYTSARKFIQKSLALFATPEAEKLAQIIESEASASTSTSTSKGTEGATKATGTEQHPSAGGTHHRHPNGNASTSGSAKSSSSSNEKKRDYTPDQLAVVKRVRACELTEYYGILELKKDCEEAEVKKAYRKLALALHPDKNGAPGADEAFKMVSKAFQVLSDSNMRAAYDRHGADPESRFSGMSSSSARGPSFHPHSFGGNGFETEISPEELFNMFFGGGSMGGGGFGGPVFTASFGGPGMTFTTGQTRRRQGQQQQQRAGGTRGLLLQLAPILILFLFSILSALPNIFTTPPTPEPRFAFTPSARYNTERATIPLGVKYHVNSQEFMSHPIAAEIARDDTKRGPQLSRFEENIEKAFTRDLITKCHFAIDRKHRRKEELIGMFGFGTDWEKVREIDKEPLEACDRLKQLGIS</sequence>
<evidence type="ECO:0000256" key="4">
    <source>
        <dbReference type="ARBA" id="ARBA00022989"/>
    </source>
</evidence>
<evidence type="ECO:0000313" key="10">
    <source>
        <dbReference type="Proteomes" id="UP000736335"/>
    </source>
</evidence>
<dbReference type="PANTHER" id="PTHR43908">
    <property type="entry name" value="AT29763P-RELATED"/>
    <property type="match status" value="1"/>
</dbReference>
<dbReference type="CDD" id="cd06257">
    <property type="entry name" value="DnaJ"/>
    <property type="match status" value="1"/>
</dbReference>
<dbReference type="PANTHER" id="PTHR43908:SF3">
    <property type="entry name" value="AT29763P-RELATED"/>
    <property type="match status" value="1"/>
</dbReference>
<dbReference type="Pfam" id="PF00226">
    <property type="entry name" value="DnaJ"/>
    <property type="match status" value="1"/>
</dbReference>
<dbReference type="PRINTS" id="PR00625">
    <property type="entry name" value="JDOMAIN"/>
</dbReference>
<feature type="domain" description="J" evidence="8">
    <location>
        <begin position="130"/>
        <end position="194"/>
    </location>
</feature>
<gene>
    <name evidence="9" type="ORF">BJ322DRAFT_1214277</name>
</gene>
<dbReference type="Gene3D" id="1.10.287.110">
    <property type="entry name" value="DnaJ domain"/>
    <property type="match status" value="1"/>
</dbReference>
<dbReference type="InterPro" id="IPR051100">
    <property type="entry name" value="DnaJ_subfamily_B/C"/>
</dbReference>
<dbReference type="PROSITE" id="PS50076">
    <property type="entry name" value="DNAJ_2"/>
    <property type="match status" value="1"/>
</dbReference>
<feature type="region of interest" description="Disordered" evidence="6">
    <location>
        <begin position="53"/>
        <end position="113"/>
    </location>
</feature>
<keyword evidence="5 7" id="KW-0472">Membrane</keyword>
<dbReference type="AlphaFoldDB" id="A0A9P6H474"/>
<dbReference type="SMART" id="SM00271">
    <property type="entry name" value="DnaJ"/>
    <property type="match status" value="1"/>
</dbReference>
<accession>A0A9P6H474</accession>
<dbReference type="PROSITE" id="PS00636">
    <property type="entry name" value="DNAJ_1"/>
    <property type="match status" value="1"/>
</dbReference>
<evidence type="ECO:0000256" key="2">
    <source>
        <dbReference type="ARBA" id="ARBA00022692"/>
    </source>
</evidence>
<comment type="subcellular location">
    <subcellularLocation>
        <location evidence="1">Endoplasmic reticulum membrane</location>
        <topology evidence="1">Single-pass membrane protein</topology>
    </subcellularLocation>
</comment>
<evidence type="ECO:0000259" key="8">
    <source>
        <dbReference type="PROSITE" id="PS50076"/>
    </source>
</evidence>
<evidence type="ECO:0000256" key="3">
    <source>
        <dbReference type="ARBA" id="ARBA00022824"/>
    </source>
</evidence>
<dbReference type="Pfam" id="PF09320">
    <property type="entry name" value="DUF1977"/>
    <property type="match status" value="1"/>
</dbReference>
<evidence type="ECO:0000313" key="9">
    <source>
        <dbReference type="EMBL" id="KAF9779163.1"/>
    </source>
</evidence>
<dbReference type="InterPro" id="IPR036869">
    <property type="entry name" value="J_dom_sf"/>
</dbReference>
<evidence type="ECO:0000256" key="5">
    <source>
        <dbReference type="ARBA" id="ARBA00023136"/>
    </source>
</evidence>
<dbReference type="InterPro" id="IPR001623">
    <property type="entry name" value="DnaJ_domain"/>
</dbReference>
<dbReference type="InterPro" id="IPR015399">
    <property type="entry name" value="DUF1977_DnaJ-like"/>
</dbReference>
<proteinExistence type="predicted"/>
<dbReference type="GO" id="GO:0030544">
    <property type="term" value="F:Hsp70 protein binding"/>
    <property type="evidence" value="ECO:0007669"/>
    <property type="project" value="TreeGrafter"/>
</dbReference>
<dbReference type="InterPro" id="IPR018253">
    <property type="entry name" value="DnaJ_domain_CS"/>
</dbReference>
<evidence type="ECO:0000256" key="6">
    <source>
        <dbReference type="SAM" id="MobiDB-lite"/>
    </source>
</evidence>
<keyword evidence="2 7" id="KW-0812">Transmembrane</keyword>
<comment type="caution">
    <text evidence="9">The sequence shown here is derived from an EMBL/GenBank/DDBJ whole genome shotgun (WGS) entry which is preliminary data.</text>
</comment>
<feature type="compositionally biased region" description="Low complexity" evidence="6">
    <location>
        <begin position="53"/>
        <end position="76"/>
    </location>
</feature>
<protein>
    <submittedName>
        <fullName evidence="9">DnaJ-domain-containing protein</fullName>
    </submittedName>
</protein>
<dbReference type="EMBL" id="WIUZ02000020">
    <property type="protein sequence ID" value="KAF9779163.1"/>
    <property type="molecule type" value="Genomic_DNA"/>
</dbReference>